<dbReference type="SUPFAM" id="SSF89360">
    <property type="entry name" value="HesB-like domain"/>
    <property type="match status" value="1"/>
</dbReference>
<dbReference type="InterPro" id="IPR000361">
    <property type="entry name" value="ATAP_core_dom"/>
</dbReference>
<evidence type="ECO:0000313" key="2">
    <source>
        <dbReference type="EMBL" id="GGH77305.1"/>
    </source>
</evidence>
<keyword evidence="3" id="KW-1185">Reference proteome</keyword>
<evidence type="ECO:0000259" key="1">
    <source>
        <dbReference type="Pfam" id="PF01521"/>
    </source>
</evidence>
<accession>A0A8J2ZUG7</accession>
<evidence type="ECO:0000313" key="3">
    <source>
        <dbReference type="Proteomes" id="UP000656813"/>
    </source>
</evidence>
<protein>
    <recommendedName>
        <fullName evidence="1">Core domain-containing protein</fullName>
    </recommendedName>
</protein>
<dbReference type="Gene3D" id="2.60.300.12">
    <property type="entry name" value="HesB-like domain"/>
    <property type="match status" value="1"/>
</dbReference>
<gene>
    <name evidence="2" type="primary">yqkB</name>
    <name evidence="2" type="ORF">GCM10007096_09010</name>
</gene>
<dbReference type="RefSeq" id="WP_188496197.1">
    <property type="nucleotide sequence ID" value="NZ_BMFV01000004.1"/>
</dbReference>
<reference evidence="2" key="2">
    <citation type="submission" date="2020-09" db="EMBL/GenBank/DDBJ databases">
        <authorList>
            <person name="Sun Q."/>
            <person name="Zhou Y."/>
        </authorList>
    </citation>
    <scope>NUCLEOTIDE SEQUENCE</scope>
    <source>
        <strain evidence="2">CGMCC 1.12777</strain>
    </source>
</reference>
<sequence length="109" mass="12483">MKIQITEKAQQILDHYHTEQGILKLHYETEGCGCAVSGVNELWLVEHAAPEDIEIVTNAQPVYVEMAKQVFLDEALTIDYSEQTKMFMLKSPQQILTPRMTFTNKITIN</sequence>
<organism evidence="2 3">
    <name type="scientific">Pullulanibacillus pueri</name>
    <dbReference type="NCBI Taxonomy" id="1437324"/>
    <lineage>
        <taxon>Bacteria</taxon>
        <taxon>Bacillati</taxon>
        <taxon>Bacillota</taxon>
        <taxon>Bacilli</taxon>
        <taxon>Bacillales</taxon>
        <taxon>Sporolactobacillaceae</taxon>
        <taxon>Pullulanibacillus</taxon>
    </lineage>
</organism>
<comment type="caution">
    <text evidence="2">The sequence shown here is derived from an EMBL/GenBank/DDBJ whole genome shotgun (WGS) entry which is preliminary data.</text>
</comment>
<dbReference type="EMBL" id="BMFV01000004">
    <property type="protein sequence ID" value="GGH77305.1"/>
    <property type="molecule type" value="Genomic_DNA"/>
</dbReference>
<reference evidence="2" key="1">
    <citation type="journal article" date="2014" name="Int. J. Syst. Evol. Microbiol.">
        <title>Complete genome sequence of Corynebacterium casei LMG S-19264T (=DSM 44701T), isolated from a smear-ripened cheese.</title>
        <authorList>
            <consortium name="US DOE Joint Genome Institute (JGI-PGF)"/>
            <person name="Walter F."/>
            <person name="Albersmeier A."/>
            <person name="Kalinowski J."/>
            <person name="Ruckert C."/>
        </authorList>
    </citation>
    <scope>NUCLEOTIDE SEQUENCE</scope>
    <source>
        <strain evidence="2">CGMCC 1.12777</strain>
    </source>
</reference>
<feature type="domain" description="Core" evidence="1">
    <location>
        <begin position="1"/>
        <end position="103"/>
    </location>
</feature>
<dbReference type="InterPro" id="IPR035903">
    <property type="entry name" value="HesB-like_dom_sf"/>
</dbReference>
<dbReference type="Pfam" id="PF01521">
    <property type="entry name" value="Fe-S_biosyn"/>
    <property type="match status" value="1"/>
</dbReference>
<dbReference type="AlphaFoldDB" id="A0A8J2ZUG7"/>
<proteinExistence type="predicted"/>
<name>A0A8J2ZUG7_9BACL</name>
<dbReference type="Proteomes" id="UP000656813">
    <property type="component" value="Unassembled WGS sequence"/>
</dbReference>